<dbReference type="EMBL" id="CP111014">
    <property type="protein sequence ID" value="WAR00190.1"/>
    <property type="molecule type" value="Genomic_DNA"/>
</dbReference>
<name>A0ABY7DU97_MYAAR</name>
<protein>
    <submittedName>
        <fullName evidence="1">Uncharacterized protein</fullName>
    </submittedName>
</protein>
<organism evidence="1 2">
    <name type="scientific">Mya arenaria</name>
    <name type="common">Soft-shell clam</name>
    <dbReference type="NCBI Taxonomy" id="6604"/>
    <lineage>
        <taxon>Eukaryota</taxon>
        <taxon>Metazoa</taxon>
        <taxon>Spiralia</taxon>
        <taxon>Lophotrochozoa</taxon>
        <taxon>Mollusca</taxon>
        <taxon>Bivalvia</taxon>
        <taxon>Autobranchia</taxon>
        <taxon>Heteroconchia</taxon>
        <taxon>Euheterodonta</taxon>
        <taxon>Imparidentia</taxon>
        <taxon>Neoheterodontei</taxon>
        <taxon>Myida</taxon>
        <taxon>Myoidea</taxon>
        <taxon>Myidae</taxon>
        <taxon>Mya</taxon>
    </lineage>
</organism>
<accession>A0ABY7DU97</accession>
<sequence length="99" mass="11423">MAARIRDCRGSWTKKANTINYAKPERIKIVKPYYATDSYVRSGDSTQRITSQNHIKPWKIGRRIVELRVLLEKALVDIYCAFVNCVSYGKTDRIKSGKL</sequence>
<proteinExistence type="predicted"/>
<evidence type="ECO:0000313" key="2">
    <source>
        <dbReference type="Proteomes" id="UP001164746"/>
    </source>
</evidence>
<gene>
    <name evidence="1" type="ORF">MAR_024562</name>
</gene>
<reference evidence="1" key="1">
    <citation type="submission" date="2022-11" db="EMBL/GenBank/DDBJ databases">
        <title>Centuries of genome instability and evolution in soft-shell clam transmissible cancer (bioRxiv).</title>
        <authorList>
            <person name="Hart S.F.M."/>
            <person name="Yonemitsu M.A."/>
            <person name="Giersch R.M."/>
            <person name="Beal B.F."/>
            <person name="Arriagada G."/>
            <person name="Davis B.W."/>
            <person name="Ostrander E.A."/>
            <person name="Goff S.P."/>
            <person name="Metzger M.J."/>
        </authorList>
    </citation>
    <scope>NUCLEOTIDE SEQUENCE</scope>
    <source>
        <strain evidence="1">MELC-2E11</strain>
        <tissue evidence="1">Siphon/mantle</tissue>
    </source>
</reference>
<dbReference type="Proteomes" id="UP001164746">
    <property type="component" value="Chromosome 3"/>
</dbReference>
<evidence type="ECO:0000313" key="1">
    <source>
        <dbReference type="EMBL" id="WAR00190.1"/>
    </source>
</evidence>
<keyword evidence="2" id="KW-1185">Reference proteome</keyword>